<sequence length="140" mass="16370">MTSSYSEKIIRVEINVRSNYPASENTPFIRHNEHTRFLQCVEAEDKGDEILRRRRCGEPAIRTVENVIAKALRNLRTHHFDMDANILVACKDRSNCVRHLRWESVRKFRDALLENGKTVAYSSEEVYQYQKTLTRAASID</sequence>
<dbReference type="EnsemblMetazoa" id="CJA27038.1">
    <property type="protein sequence ID" value="CJA27038.1"/>
    <property type="gene ID" value="WBGene00182610"/>
</dbReference>
<reference evidence="2" key="1">
    <citation type="submission" date="2010-08" db="EMBL/GenBank/DDBJ databases">
        <authorList>
            <consortium name="Caenorhabditis japonica Sequencing Consortium"/>
            <person name="Wilson R.K."/>
        </authorList>
    </citation>
    <scope>NUCLEOTIDE SEQUENCE [LARGE SCALE GENOMIC DNA]</scope>
    <source>
        <strain evidence="2">DF5081</strain>
    </source>
</reference>
<accession>A0A8R1ID39</accession>
<dbReference type="Proteomes" id="UP000005237">
    <property type="component" value="Unassembled WGS sequence"/>
</dbReference>
<keyword evidence="2" id="KW-1185">Reference proteome</keyword>
<reference evidence="1" key="2">
    <citation type="submission" date="2022-06" db="UniProtKB">
        <authorList>
            <consortium name="EnsemblMetazoa"/>
        </authorList>
    </citation>
    <scope>IDENTIFICATION</scope>
    <source>
        <strain evidence="1">DF5081</strain>
    </source>
</reference>
<name>A0A8R1ID39_CAEJA</name>
<dbReference type="PANTHER" id="PTHR47645:SF1">
    <property type="entry name" value="C2H2-TYPE DOMAIN-CONTAINING PROTEIN-RELATED"/>
    <property type="match status" value="1"/>
</dbReference>
<protein>
    <submittedName>
        <fullName evidence="1">Uncharacterized protein</fullName>
    </submittedName>
</protein>
<dbReference type="AlphaFoldDB" id="A0A8R1ID39"/>
<organism evidence="1 2">
    <name type="scientific">Caenorhabditis japonica</name>
    <dbReference type="NCBI Taxonomy" id="281687"/>
    <lineage>
        <taxon>Eukaryota</taxon>
        <taxon>Metazoa</taxon>
        <taxon>Ecdysozoa</taxon>
        <taxon>Nematoda</taxon>
        <taxon>Chromadorea</taxon>
        <taxon>Rhabditida</taxon>
        <taxon>Rhabditina</taxon>
        <taxon>Rhabditomorpha</taxon>
        <taxon>Rhabditoidea</taxon>
        <taxon>Rhabditidae</taxon>
        <taxon>Peloderinae</taxon>
        <taxon>Caenorhabditis</taxon>
    </lineage>
</organism>
<dbReference type="PANTHER" id="PTHR47645">
    <property type="entry name" value="PROTEIN CBG08267"/>
    <property type="match status" value="1"/>
</dbReference>
<evidence type="ECO:0000313" key="2">
    <source>
        <dbReference type="Proteomes" id="UP000005237"/>
    </source>
</evidence>
<proteinExistence type="predicted"/>
<evidence type="ECO:0000313" key="1">
    <source>
        <dbReference type="EnsemblMetazoa" id="CJA27038.1"/>
    </source>
</evidence>